<dbReference type="RefSeq" id="WP_263371839.1">
    <property type="nucleotide sequence ID" value="NZ_JAGSYD010000003.1"/>
</dbReference>
<gene>
    <name evidence="1" type="ORF">ACFQBQ_07695</name>
</gene>
<sequence length="72" mass="8073">MSVQFSPTIEQAKAALRLRPNFSEIARDLGVTPQHVRRVFWGLSTSARVSKAIHKSVQKKARQKNMLKTVAA</sequence>
<evidence type="ECO:0000313" key="1">
    <source>
        <dbReference type="EMBL" id="MFC6645470.1"/>
    </source>
</evidence>
<keyword evidence="2" id="KW-1185">Reference proteome</keyword>
<evidence type="ECO:0000313" key="2">
    <source>
        <dbReference type="Proteomes" id="UP001596391"/>
    </source>
</evidence>
<proteinExistence type="predicted"/>
<accession>A0ABW1ZAL7</accession>
<comment type="caution">
    <text evidence="1">The sequence shown here is derived from an EMBL/GenBank/DDBJ whole genome shotgun (WGS) entry which is preliminary data.</text>
</comment>
<dbReference type="Proteomes" id="UP001596391">
    <property type="component" value="Unassembled WGS sequence"/>
</dbReference>
<name>A0ABW1ZAL7_9BACT</name>
<organism evidence="1 2">
    <name type="scientific">Granulicella cerasi</name>
    <dbReference type="NCBI Taxonomy" id="741063"/>
    <lineage>
        <taxon>Bacteria</taxon>
        <taxon>Pseudomonadati</taxon>
        <taxon>Acidobacteriota</taxon>
        <taxon>Terriglobia</taxon>
        <taxon>Terriglobales</taxon>
        <taxon>Acidobacteriaceae</taxon>
        <taxon>Granulicella</taxon>
    </lineage>
</organism>
<protein>
    <submittedName>
        <fullName evidence="1">Uncharacterized protein</fullName>
    </submittedName>
</protein>
<dbReference type="EMBL" id="JBHSWI010000001">
    <property type="protein sequence ID" value="MFC6645470.1"/>
    <property type="molecule type" value="Genomic_DNA"/>
</dbReference>
<reference evidence="2" key="1">
    <citation type="journal article" date="2019" name="Int. J. Syst. Evol. Microbiol.">
        <title>The Global Catalogue of Microorganisms (GCM) 10K type strain sequencing project: providing services to taxonomists for standard genome sequencing and annotation.</title>
        <authorList>
            <consortium name="The Broad Institute Genomics Platform"/>
            <consortium name="The Broad Institute Genome Sequencing Center for Infectious Disease"/>
            <person name="Wu L."/>
            <person name="Ma J."/>
        </authorList>
    </citation>
    <scope>NUCLEOTIDE SEQUENCE [LARGE SCALE GENOMIC DNA]</scope>
    <source>
        <strain evidence="2">CGMCC 1.16026</strain>
    </source>
</reference>